<dbReference type="EMBL" id="UGOD01000001">
    <property type="protein sequence ID" value="STX50398.1"/>
    <property type="molecule type" value="Genomic_DNA"/>
</dbReference>
<accession>A0A378JI96</accession>
<feature type="domain" description="TNase-like" evidence="4">
    <location>
        <begin position="23"/>
        <end position="145"/>
    </location>
</feature>
<evidence type="ECO:0000256" key="3">
    <source>
        <dbReference type="ARBA" id="ARBA00022801"/>
    </source>
</evidence>
<dbReference type="SMART" id="SM00318">
    <property type="entry name" value="SNc"/>
    <property type="match status" value="1"/>
</dbReference>
<evidence type="ECO:0000313" key="6">
    <source>
        <dbReference type="Proteomes" id="UP000254794"/>
    </source>
</evidence>
<dbReference type="AlphaFoldDB" id="A0A378JI96"/>
<evidence type="ECO:0000256" key="1">
    <source>
        <dbReference type="ARBA" id="ARBA00022722"/>
    </source>
</evidence>
<dbReference type="RefSeq" id="WP_242604717.1">
    <property type="nucleotide sequence ID" value="NZ_CAAAHP010000004.1"/>
</dbReference>
<evidence type="ECO:0000259" key="4">
    <source>
        <dbReference type="PROSITE" id="PS50830"/>
    </source>
</evidence>
<evidence type="ECO:0000256" key="2">
    <source>
        <dbReference type="ARBA" id="ARBA00022759"/>
    </source>
</evidence>
<dbReference type="InterPro" id="IPR002071">
    <property type="entry name" value="Thermonucl_AS"/>
</dbReference>
<dbReference type="EC" id="3.1.31.1" evidence="5"/>
<reference evidence="5 6" key="1">
    <citation type="submission" date="2018-06" db="EMBL/GenBank/DDBJ databases">
        <authorList>
            <consortium name="Pathogen Informatics"/>
            <person name="Doyle S."/>
        </authorList>
    </citation>
    <scope>NUCLEOTIDE SEQUENCE [LARGE SCALE GENOMIC DNA]</scope>
    <source>
        <strain evidence="5 6">NCTC13316</strain>
    </source>
</reference>
<sequence>MTHFKPVAFFLTVFLTPTLSFAQIITGEVIRILDGDTLVVLIDGKLPEKIRLTEIDAPERSQPYGNRSRQALADLCFRKKAILNIKKRDYYGRLLARVQCNNIDVNAEQIRTGMAWVYDRYHTTDNSLYKLQEEARKNKIGLWADPYAFPPWLYRKR</sequence>
<organism evidence="5 6">
    <name type="scientific">Legionella busanensis</name>
    <dbReference type="NCBI Taxonomy" id="190655"/>
    <lineage>
        <taxon>Bacteria</taxon>
        <taxon>Pseudomonadati</taxon>
        <taxon>Pseudomonadota</taxon>
        <taxon>Gammaproteobacteria</taxon>
        <taxon>Legionellales</taxon>
        <taxon>Legionellaceae</taxon>
        <taxon>Legionella</taxon>
    </lineage>
</organism>
<protein>
    <submittedName>
        <fullName evidence="5">Putative endonuclease</fullName>
        <ecNumber evidence="5">3.1.31.1</ecNumber>
    </submittedName>
</protein>
<dbReference type="Gene3D" id="2.40.50.90">
    <property type="match status" value="1"/>
</dbReference>
<name>A0A378JI96_9GAMM</name>
<dbReference type="GO" id="GO:1990599">
    <property type="term" value="F:3' overhang single-stranded DNA endodeoxyribonuclease activity"/>
    <property type="evidence" value="ECO:0007669"/>
    <property type="project" value="UniProtKB-EC"/>
</dbReference>
<dbReference type="InterPro" id="IPR035437">
    <property type="entry name" value="SNase_OB-fold_sf"/>
</dbReference>
<dbReference type="Proteomes" id="UP000254794">
    <property type="component" value="Unassembled WGS sequence"/>
</dbReference>
<keyword evidence="2 5" id="KW-0255">Endonuclease</keyword>
<dbReference type="PANTHER" id="PTHR12302:SF3">
    <property type="entry name" value="SERINE_THREONINE-PROTEIN KINASE 31"/>
    <property type="match status" value="1"/>
</dbReference>
<dbReference type="GO" id="GO:0003676">
    <property type="term" value="F:nucleic acid binding"/>
    <property type="evidence" value="ECO:0007669"/>
    <property type="project" value="InterPro"/>
</dbReference>
<dbReference type="InterPro" id="IPR016071">
    <property type="entry name" value="Staphylococal_nuclease_OB-fold"/>
</dbReference>
<dbReference type="PROSITE" id="PS50830">
    <property type="entry name" value="TNASE_3"/>
    <property type="match status" value="1"/>
</dbReference>
<keyword evidence="3 5" id="KW-0378">Hydrolase</keyword>
<evidence type="ECO:0000313" key="5">
    <source>
        <dbReference type="EMBL" id="STX50398.1"/>
    </source>
</evidence>
<dbReference type="PROSITE" id="PS01123">
    <property type="entry name" value="TNASE_1"/>
    <property type="match status" value="1"/>
</dbReference>
<gene>
    <name evidence="5" type="primary">nuc</name>
    <name evidence="5" type="ORF">NCTC13316_00479</name>
</gene>
<dbReference type="PANTHER" id="PTHR12302">
    <property type="entry name" value="EBNA2 BINDING PROTEIN P100"/>
    <property type="match status" value="1"/>
</dbReference>
<dbReference type="SUPFAM" id="SSF50199">
    <property type="entry name" value="Staphylococcal nuclease"/>
    <property type="match status" value="1"/>
</dbReference>
<keyword evidence="6" id="KW-1185">Reference proteome</keyword>
<proteinExistence type="predicted"/>
<keyword evidence="1" id="KW-0540">Nuclease</keyword>
<dbReference type="Pfam" id="PF00565">
    <property type="entry name" value="SNase"/>
    <property type="match status" value="1"/>
</dbReference>